<reference evidence="3" key="3">
    <citation type="submission" date="2025-04" db="UniProtKB">
        <authorList>
            <consortium name="RefSeq"/>
        </authorList>
    </citation>
    <scope>IDENTIFICATION</scope>
    <source>
        <strain evidence="3">CBS 781.70</strain>
    </source>
</reference>
<keyword evidence="2" id="KW-1185">Reference proteome</keyword>
<evidence type="ECO:0000313" key="2">
    <source>
        <dbReference type="Proteomes" id="UP000504638"/>
    </source>
</evidence>
<dbReference type="RefSeq" id="XP_033533889.1">
    <property type="nucleotide sequence ID" value="XM_033675110.1"/>
</dbReference>
<organism evidence="1">
    <name type="scientific">Eremomyces bilateralis CBS 781.70</name>
    <dbReference type="NCBI Taxonomy" id="1392243"/>
    <lineage>
        <taxon>Eukaryota</taxon>
        <taxon>Fungi</taxon>
        <taxon>Dikarya</taxon>
        <taxon>Ascomycota</taxon>
        <taxon>Pezizomycotina</taxon>
        <taxon>Dothideomycetes</taxon>
        <taxon>Dothideomycetes incertae sedis</taxon>
        <taxon>Eremomycetales</taxon>
        <taxon>Eremomycetaceae</taxon>
        <taxon>Eremomyces</taxon>
    </lineage>
</organism>
<name>A0A6G1G2L4_9PEZI</name>
<reference evidence="3" key="2">
    <citation type="submission" date="2020-04" db="EMBL/GenBank/DDBJ databases">
        <authorList>
            <consortium name="NCBI Genome Project"/>
        </authorList>
    </citation>
    <scope>NUCLEOTIDE SEQUENCE</scope>
    <source>
        <strain evidence="3">CBS 781.70</strain>
    </source>
</reference>
<evidence type="ECO:0000313" key="1">
    <source>
        <dbReference type="EMBL" id="KAF1812258.1"/>
    </source>
</evidence>
<dbReference type="Proteomes" id="UP000504638">
    <property type="component" value="Unplaced"/>
</dbReference>
<proteinExistence type="predicted"/>
<sequence length="99" mass="11523">MLDRRHVIVGPWHARLVRRWSSGFSFQNGQVIGSWEWGYGSFFKTGMVTRFGGLFYGFMGTGFSWEWVCGWDFTNYIWLTYLLLPVYHGSRLASVKGVL</sequence>
<accession>A0A6G1G2L4</accession>
<dbReference type="AlphaFoldDB" id="A0A6G1G2L4"/>
<dbReference type="EMBL" id="ML975158">
    <property type="protein sequence ID" value="KAF1812258.1"/>
    <property type="molecule type" value="Genomic_DNA"/>
</dbReference>
<reference evidence="1 3" key="1">
    <citation type="submission" date="2020-01" db="EMBL/GenBank/DDBJ databases">
        <authorList>
            <consortium name="DOE Joint Genome Institute"/>
            <person name="Haridas S."/>
            <person name="Albert R."/>
            <person name="Binder M."/>
            <person name="Bloem J."/>
            <person name="Labutti K."/>
            <person name="Salamov A."/>
            <person name="Andreopoulos B."/>
            <person name="Baker S.E."/>
            <person name="Barry K."/>
            <person name="Bills G."/>
            <person name="Bluhm B.H."/>
            <person name="Cannon C."/>
            <person name="Castanera R."/>
            <person name="Culley D.E."/>
            <person name="Daum C."/>
            <person name="Ezra D."/>
            <person name="Gonzalez J.B."/>
            <person name="Henrissat B."/>
            <person name="Kuo A."/>
            <person name="Liang C."/>
            <person name="Lipzen A."/>
            <person name="Lutzoni F."/>
            <person name="Magnuson J."/>
            <person name="Mondo S."/>
            <person name="Nolan M."/>
            <person name="Ohm R."/>
            <person name="Pangilinan J."/>
            <person name="Park H.-J."/>
            <person name="Ramirez L."/>
            <person name="Alfaro M."/>
            <person name="Sun H."/>
            <person name="Tritt A."/>
            <person name="Yoshinaga Y."/>
            <person name="Zwiers L.-H."/>
            <person name="Turgeon B.G."/>
            <person name="Goodwin S.B."/>
            <person name="Spatafora J.W."/>
            <person name="Crous P.W."/>
            <person name="Grigoriev I.V."/>
        </authorList>
    </citation>
    <scope>NUCLEOTIDE SEQUENCE</scope>
    <source>
        <strain evidence="1 3">CBS 781.70</strain>
    </source>
</reference>
<gene>
    <name evidence="1 3" type="ORF">P152DRAFT_30438</name>
</gene>
<evidence type="ECO:0000313" key="3">
    <source>
        <dbReference type="RefSeq" id="XP_033533889.1"/>
    </source>
</evidence>
<protein>
    <submittedName>
        <fullName evidence="1 3">Uncharacterized protein</fullName>
    </submittedName>
</protein>
<dbReference type="GeneID" id="54415680"/>